<dbReference type="EMBL" id="JAPFFF010000012">
    <property type="protein sequence ID" value="KAK8875934.1"/>
    <property type="molecule type" value="Genomic_DNA"/>
</dbReference>
<gene>
    <name evidence="1" type="ORF">M9Y10_006112</name>
</gene>
<keyword evidence="2" id="KW-1185">Reference proteome</keyword>
<name>A0ABR2JDJ9_9EUKA</name>
<comment type="caution">
    <text evidence="1">The sequence shown here is derived from an EMBL/GenBank/DDBJ whole genome shotgun (WGS) entry which is preliminary data.</text>
</comment>
<evidence type="ECO:0000313" key="2">
    <source>
        <dbReference type="Proteomes" id="UP001470230"/>
    </source>
</evidence>
<sequence length="86" mass="9466">MSIYNDFNLCEIFSNGYSLTDGKQCILREVIITQSARTPSRSLPLQTGVLTSTPSFSPIPSPTPKPMNITTWEVDDSVVDENGNLD</sequence>
<evidence type="ECO:0000313" key="1">
    <source>
        <dbReference type="EMBL" id="KAK8875934.1"/>
    </source>
</evidence>
<organism evidence="1 2">
    <name type="scientific">Tritrichomonas musculus</name>
    <dbReference type="NCBI Taxonomy" id="1915356"/>
    <lineage>
        <taxon>Eukaryota</taxon>
        <taxon>Metamonada</taxon>
        <taxon>Parabasalia</taxon>
        <taxon>Tritrichomonadida</taxon>
        <taxon>Tritrichomonadidae</taxon>
        <taxon>Tritrichomonas</taxon>
    </lineage>
</organism>
<proteinExistence type="predicted"/>
<dbReference type="Proteomes" id="UP001470230">
    <property type="component" value="Unassembled WGS sequence"/>
</dbReference>
<accession>A0ABR2JDJ9</accession>
<protein>
    <submittedName>
        <fullName evidence="1">Uncharacterized protein</fullName>
    </submittedName>
</protein>
<reference evidence="1 2" key="1">
    <citation type="submission" date="2024-04" db="EMBL/GenBank/DDBJ databases">
        <title>Tritrichomonas musculus Genome.</title>
        <authorList>
            <person name="Alves-Ferreira E."/>
            <person name="Grigg M."/>
            <person name="Lorenzi H."/>
            <person name="Galac M."/>
        </authorList>
    </citation>
    <scope>NUCLEOTIDE SEQUENCE [LARGE SCALE GENOMIC DNA]</scope>
    <source>
        <strain evidence="1 2">EAF2021</strain>
    </source>
</reference>